<sequence length="471" mass="53313">MELDSLPLPTRPYGPTQGEPSKGPSIADLPDLYSLTPYTEDFQARAESRGCFRAVESASRVTWIEVDGDQVNLVTARALSSLAELRGCRSLHVPRENGLRILSVNQPNSWRPLNITGDMFREIVNIAGASSDLLELPLSFFQRSMAVEEGFSSSPVIRHNADSIEEIIYIMKYATKKVVHEKGMDPWVLRQTGVYQKYELATKNSTWVLLHPTEKCSFQSRLESFLQSPSQRACLHRNPLLIHNILFGSFTSAWREYIKHLEGRMLPIANTTVAAEIDKALRVNYESLTAIRGTENRCLVLQPIFRSLEKTFDVLHQANASLSDSGVTRQHELQAMKQLLDNYSTAINSYGQAAWSLQTRTSRIASHITDTLSFKDAYVAKQQTEFMVRDSTTVRVITVVTLIYLPSTFMATLLGMNGFFEMDDNHNVVVSPQFWIYIVCSVPLTAATLCYWWYFQNAKQRTERSTDALMV</sequence>
<gene>
    <name evidence="8" type="ORF">ASPVEDRAFT_876951</name>
</gene>
<keyword evidence="4 6" id="KW-0472">Membrane</keyword>
<protein>
    <recommendedName>
        <fullName evidence="7">CorA-like transporter domain-containing protein</fullName>
    </recommendedName>
</protein>
<dbReference type="Pfam" id="PF26616">
    <property type="entry name" value="CorA-like"/>
    <property type="match status" value="1"/>
</dbReference>
<evidence type="ECO:0000313" key="8">
    <source>
        <dbReference type="EMBL" id="OJJ07209.1"/>
    </source>
</evidence>
<dbReference type="EMBL" id="KV878136">
    <property type="protein sequence ID" value="OJJ07209.1"/>
    <property type="molecule type" value="Genomic_DNA"/>
</dbReference>
<dbReference type="RefSeq" id="XP_040672971.1">
    <property type="nucleotide sequence ID" value="XM_040818125.1"/>
</dbReference>
<keyword evidence="3 6" id="KW-1133">Transmembrane helix</keyword>
<evidence type="ECO:0000256" key="3">
    <source>
        <dbReference type="ARBA" id="ARBA00022989"/>
    </source>
</evidence>
<feature type="transmembrane region" description="Helical" evidence="6">
    <location>
        <begin position="396"/>
        <end position="414"/>
    </location>
</feature>
<evidence type="ECO:0000259" key="7">
    <source>
        <dbReference type="Pfam" id="PF26616"/>
    </source>
</evidence>
<feature type="domain" description="CorA-like transporter" evidence="7">
    <location>
        <begin position="49"/>
        <end position="268"/>
    </location>
</feature>
<dbReference type="VEuPathDB" id="FungiDB:ASPVEDRAFT_876951"/>
<evidence type="ECO:0000256" key="6">
    <source>
        <dbReference type="SAM" id="Phobius"/>
    </source>
</evidence>
<dbReference type="Proteomes" id="UP000184073">
    <property type="component" value="Unassembled WGS sequence"/>
</dbReference>
<feature type="region of interest" description="Disordered" evidence="5">
    <location>
        <begin position="1"/>
        <end position="26"/>
    </location>
</feature>
<dbReference type="AlphaFoldDB" id="A0A1L9Q0B4"/>
<dbReference type="GeneID" id="63733636"/>
<proteinExistence type="predicted"/>
<keyword evidence="2 6" id="KW-0812">Transmembrane</keyword>
<organism evidence="8 9">
    <name type="scientific">Aspergillus versicolor CBS 583.65</name>
    <dbReference type="NCBI Taxonomy" id="1036611"/>
    <lineage>
        <taxon>Eukaryota</taxon>
        <taxon>Fungi</taxon>
        <taxon>Dikarya</taxon>
        <taxon>Ascomycota</taxon>
        <taxon>Pezizomycotina</taxon>
        <taxon>Eurotiomycetes</taxon>
        <taxon>Eurotiomycetidae</taxon>
        <taxon>Eurotiales</taxon>
        <taxon>Aspergillaceae</taxon>
        <taxon>Aspergillus</taxon>
        <taxon>Aspergillus subgen. Nidulantes</taxon>
    </lineage>
</organism>
<dbReference type="STRING" id="1036611.A0A1L9Q0B4"/>
<dbReference type="OrthoDB" id="5396681at2759"/>
<name>A0A1L9Q0B4_ASPVE</name>
<comment type="subcellular location">
    <subcellularLocation>
        <location evidence="1">Membrane</location>
        <topology evidence="1">Multi-pass membrane protein</topology>
    </subcellularLocation>
</comment>
<evidence type="ECO:0000256" key="1">
    <source>
        <dbReference type="ARBA" id="ARBA00004141"/>
    </source>
</evidence>
<evidence type="ECO:0000256" key="2">
    <source>
        <dbReference type="ARBA" id="ARBA00022692"/>
    </source>
</evidence>
<keyword evidence="9" id="KW-1185">Reference proteome</keyword>
<evidence type="ECO:0000256" key="5">
    <source>
        <dbReference type="SAM" id="MobiDB-lite"/>
    </source>
</evidence>
<accession>A0A1L9Q0B4</accession>
<reference evidence="9" key="1">
    <citation type="journal article" date="2017" name="Genome Biol.">
        <title>Comparative genomics reveals high biological diversity and specific adaptations in the industrially and medically important fungal genus Aspergillus.</title>
        <authorList>
            <person name="de Vries R.P."/>
            <person name="Riley R."/>
            <person name="Wiebenga A."/>
            <person name="Aguilar-Osorio G."/>
            <person name="Amillis S."/>
            <person name="Uchima C.A."/>
            <person name="Anderluh G."/>
            <person name="Asadollahi M."/>
            <person name="Askin M."/>
            <person name="Barry K."/>
            <person name="Battaglia E."/>
            <person name="Bayram O."/>
            <person name="Benocci T."/>
            <person name="Braus-Stromeyer S.A."/>
            <person name="Caldana C."/>
            <person name="Canovas D."/>
            <person name="Cerqueira G.C."/>
            <person name="Chen F."/>
            <person name="Chen W."/>
            <person name="Choi C."/>
            <person name="Clum A."/>
            <person name="Dos Santos R.A."/>
            <person name="Damasio A.R."/>
            <person name="Diallinas G."/>
            <person name="Emri T."/>
            <person name="Fekete E."/>
            <person name="Flipphi M."/>
            <person name="Freyberg S."/>
            <person name="Gallo A."/>
            <person name="Gournas C."/>
            <person name="Habgood R."/>
            <person name="Hainaut M."/>
            <person name="Harispe M.L."/>
            <person name="Henrissat B."/>
            <person name="Hilden K.S."/>
            <person name="Hope R."/>
            <person name="Hossain A."/>
            <person name="Karabika E."/>
            <person name="Karaffa L."/>
            <person name="Karanyi Z."/>
            <person name="Krasevec N."/>
            <person name="Kuo A."/>
            <person name="Kusch H."/>
            <person name="LaButti K."/>
            <person name="Lagendijk E.L."/>
            <person name="Lapidus A."/>
            <person name="Levasseur A."/>
            <person name="Lindquist E."/>
            <person name="Lipzen A."/>
            <person name="Logrieco A.F."/>
            <person name="MacCabe A."/>
            <person name="Maekelae M.R."/>
            <person name="Malavazi I."/>
            <person name="Melin P."/>
            <person name="Meyer V."/>
            <person name="Mielnichuk N."/>
            <person name="Miskei M."/>
            <person name="Molnar A.P."/>
            <person name="Mule G."/>
            <person name="Ngan C.Y."/>
            <person name="Orejas M."/>
            <person name="Orosz E."/>
            <person name="Ouedraogo J.P."/>
            <person name="Overkamp K.M."/>
            <person name="Park H.-S."/>
            <person name="Perrone G."/>
            <person name="Piumi F."/>
            <person name="Punt P.J."/>
            <person name="Ram A.F."/>
            <person name="Ramon A."/>
            <person name="Rauscher S."/>
            <person name="Record E."/>
            <person name="Riano-Pachon D.M."/>
            <person name="Robert V."/>
            <person name="Roehrig J."/>
            <person name="Ruller R."/>
            <person name="Salamov A."/>
            <person name="Salih N.S."/>
            <person name="Samson R.A."/>
            <person name="Sandor E."/>
            <person name="Sanguinetti M."/>
            <person name="Schuetze T."/>
            <person name="Sepcic K."/>
            <person name="Shelest E."/>
            <person name="Sherlock G."/>
            <person name="Sophianopoulou V."/>
            <person name="Squina F.M."/>
            <person name="Sun H."/>
            <person name="Susca A."/>
            <person name="Todd R.B."/>
            <person name="Tsang A."/>
            <person name="Unkles S.E."/>
            <person name="van de Wiele N."/>
            <person name="van Rossen-Uffink D."/>
            <person name="Oliveira J.V."/>
            <person name="Vesth T.C."/>
            <person name="Visser J."/>
            <person name="Yu J.-H."/>
            <person name="Zhou M."/>
            <person name="Andersen M.R."/>
            <person name="Archer D.B."/>
            <person name="Baker S.E."/>
            <person name="Benoit I."/>
            <person name="Brakhage A.A."/>
            <person name="Braus G.H."/>
            <person name="Fischer R."/>
            <person name="Frisvad J.C."/>
            <person name="Goldman G.H."/>
            <person name="Houbraken J."/>
            <person name="Oakley B."/>
            <person name="Pocsi I."/>
            <person name="Scazzocchio C."/>
            <person name="Seiboth B."/>
            <person name="vanKuyk P.A."/>
            <person name="Wortman J."/>
            <person name="Dyer P.S."/>
            <person name="Grigoriev I.V."/>
        </authorList>
    </citation>
    <scope>NUCLEOTIDE SEQUENCE [LARGE SCALE GENOMIC DNA]</scope>
    <source>
        <strain evidence="9">CBS 583.65</strain>
    </source>
</reference>
<evidence type="ECO:0000313" key="9">
    <source>
        <dbReference type="Proteomes" id="UP000184073"/>
    </source>
</evidence>
<feature type="transmembrane region" description="Helical" evidence="6">
    <location>
        <begin position="434"/>
        <end position="455"/>
    </location>
</feature>
<dbReference type="InterPro" id="IPR058257">
    <property type="entry name" value="CorA-like_dom"/>
</dbReference>
<dbReference type="Gene3D" id="1.20.58.340">
    <property type="entry name" value="Magnesium transport protein CorA, transmembrane region"/>
    <property type="match status" value="1"/>
</dbReference>
<dbReference type="GO" id="GO:0016020">
    <property type="term" value="C:membrane"/>
    <property type="evidence" value="ECO:0007669"/>
    <property type="project" value="UniProtKB-SubCell"/>
</dbReference>
<evidence type="ECO:0000256" key="4">
    <source>
        <dbReference type="ARBA" id="ARBA00023136"/>
    </source>
</evidence>
<dbReference type="InterPro" id="IPR045863">
    <property type="entry name" value="CorA_TM1_TM2"/>
</dbReference>
<dbReference type="SUPFAM" id="SSF144083">
    <property type="entry name" value="Magnesium transport protein CorA, transmembrane region"/>
    <property type="match status" value="1"/>
</dbReference>